<evidence type="ECO:0000256" key="3">
    <source>
        <dbReference type="ARBA" id="ARBA00004740"/>
    </source>
</evidence>
<evidence type="ECO:0000256" key="9">
    <source>
        <dbReference type="ARBA" id="ARBA00022729"/>
    </source>
</evidence>
<proteinExistence type="inferred from homology"/>
<organism evidence="17 18">
    <name type="scientific">Ganoderma sinense ZZ0214-1</name>
    <dbReference type="NCBI Taxonomy" id="1077348"/>
    <lineage>
        <taxon>Eukaryota</taxon>
        <taxon>Fungi</taxon>
        <taxon>Dikarya</taxon>
        <taxon>Basidiomycota</taxon>
        <taxon>Agaricomycotina</taxon>
        <taxon>Agaricomycetes</taxon>
        <taxon>Polyporales</taxon>
        <taxon>Polyporaceae</taxon>
        <taxon>Ganoderma</taxon>
    </lineage>
</organism>
<dbReference type="InterPro" id="IPR008979">
    <property type="entry name" value="Galactose-bd-like_sf"/>
</dbReference>
<evidence type="ECO:0000256" key="4">
    <source>
        <dbReference type="ARBA" id="ARBA00007483"/>
    </source>
</evidence>
<evidence type="ECO:0000256" key="10">
    <source>
        <dbReference type="ARBA" id="ARBA00022801"/>
    </source>
</evidence>
<evidence type="ECO:0000259" key="14">
    <source>
        <dbReference type="Pfam" id="PF17753"/>
    </source>
</evidence>
<feature type="domain" description="Beta-mannosidase-like galactose-binding" evidence="16">
    <location>
        <begin position="60"/>
        <end position="235"/>
    </location>
</feature>
<evidence type="ECO:0000313" key="17">
    <source>
        <dbReference type="EMBL" id="PIL31204.1"/>
    </source>
</evidence>
<feature type="domain" description="Mannosidase Ig/CBM-like" evidence="15">
    <location>
        <begin position="785"/>
        <end position="872"/>
    </location>
</feature>
<sequence>MSSSLEASVETSADSGPGSVLLQGHRFSRSLASAHILERSQGLTPSLVSADVLSLSSLQWSLRNANGSIVIPAKVPSQAHLDLLDAGIITEPLLGINDFTQRWIVNDNWTYTADITPLTHNLTKDQTALLVFYGIDTIANISVAGHPVAWVNNQFQQYVYDVTDLVRSPVNHNTNITVAFESAWYYGLNVTSRPDAEISPTGDFEYPGVRQYIRKTQSDFGWDWGPAFVPSGIFKPAYLVTLSPKASTQATVPASHSLLASTGSVFLEETSVEVSKVGQTSITLADQSADWVVNVTLAVRSVVPAKSPTITVAIPELRVSSGPLRVEAVPAGTNASTVLRASFTVPDDVPQRWFPHNLGTPQLYDFVVTLTLDKGEEASFVTRSGFRTIELVQTPYSQEELDARGITPGDQWHFAVNGKAFYTLGTNIIPFDPFYARMTSAQVRWVLESAVRSGQNMLRVWGGGIYQPSDELTGGYDFYAACDELGIMAWSELIFSDALYPINDFLLESVDPEIRQNVRRINRHPSNAQWAGGNEIEGIVLSVNSSLANGTHYLDEFQTLFGEFLHDIVAYTDCSTTGGVLSLDPYEIRYNNKTAGEIYGNSERYNYDASVAFDYSTYPVSRFVNEFGFHSMPSFYSWEEVLLNAEDFSFNSTVVASRDHHPPAGSLAFPNPNANQGQGQMTQGVELYLPTPNTTNTNQTFAQWCWSTQVFQSMNMLSEIAWYRRGAGLDENNLGSLVWQLNDIWQGVSWSSIEYSGRWKVLQYGLSSIYSPVTIYPFWYANNETLQVLVTSDRWEAVRGTAQLTWYDWHGEAVGSGLRVGFEVPSLNNSVVYEASGLSKILPPGRKAEDVFLLLNVSAEVDGKTVTQESYFTPTSLASANLVDPKIEIRSGKDLTFTLSAKGGVGVYAWLDHPAGTVGYFQDASTGLPANGFYLIPGIDRTLKFILNPSLSKVATPDPADFVVRSVWNNTHL</sequence>
<dbReference type="EMBL" id="AYKW01000012">
    <property type="protein sequence ID" value="PIL31204.1"/>
    <property type="molecule type" value="Genomic_DNA"/>
</dbReference>
<comment type="catalytic activity">
    <reaction evidence="1">
        <text>Hydrolysis of terminal, non-reducing beta-D-mannose residues in beta-D-mannosides.</text>
        <dbReference type="EC" id="3.2.1.25"/>
    </reaction>
</comment>
<dbReference type="GO" id="GO:0005576">
    <property type="term" value="C:extracellular region"/>
    <property type="evidence" value="ECO:0007669"/>
    <property type="project" value="UniProtKB-SubCell"/>
</dbReference>
<dbReference type="PANTHER" id="PTHR43730:SF5">
    <property type="entry name" value="BETA-MANNOSIDASE A"/>
    <property type="match status" value="1"/>
</dbReference>
<evidence type="ECO:0000256" key="2">
    <source>
        <dbReference type="ARBA" id="ARBA00004613"/>
    </source>
</evidence>
<keyword evidence="9" id="KW-0732">Signal</keyword>
<evidence type="ECO:0000256" key="7">
    <source>
        <dbReference type="ARBA" id="ARBA00021795"/>
    </source>
</evidence>
<accession>A0A2G8SBR4</accession>
<gene>
    <name evidence="17" type="ORF">GSI_05902</name>
</gene>
<name>A0A2G8SBR4_9APHY</name>
<evidence type="ECO:0000256" key="13">
    <source>
        <dbReference type="ARBA" id="ARBA00031061"/>
    </source>
</evidence>
<dbReference type="Pfam" id="PF17786">
    <property type="entry name" value="Mannosidase_ig"/>
    <property type="match status" value="1"/>
</dbReference>
<keyword evidence="11" id="KW-0325">Glycoprotein</keyword>
<evidence type="ECO:0000256" key="5">
    <source>
        <dbReference type="ARBA" id="ARBA00011738"/>
    </source>
</evidence>
<reference evidence="17 18" key="1">
    <citation type="journal article" date="2015" name="Sci. Rep.">
        <title>Chromosome-level genome map provides insights into diverse defense mechanisms in the medicinal fungus Ganoderma sinense.</title>
        <authorList>
            <person name="Zhu Y."/>
            <person name="Xu J."/>
            <person name="Sun C."/>
            <person name="Zhou S."/>
            <person name="Xu H."/>
            <person name="Nelson D.R."/>
            <person name="Qian J."/>
            <person name="Song J."/>
            <person name="Luo H."/>
            <person name="Xiang L."/>
            <person name="Li Y."/>
            <person name="Xu Z."/>
            <person name="Ji A."/>
            <person name="Wang L."/>
            <person name="Lu S."/>
            <person name="Hayward A."/>
            <person name="Sun W."/>
            <person name="Li X."/>
            <person name="Schwartz D.C."/>
            <person name="Wang Y."/>
            <person name="Chen S."/>
        </authorList>
    </citation>
    <scope>NUCLEOTIDE SEQUENCE [LARGE SCALE GENOMIC DNA]</scope>
    <source>
        <strain evidence="17 18">ZZ0214-1</strain>
    </source>
</reference>
<dbReference type="Gene3D" id="2.60.40.10">
    <property type="entry name" value="Immunoglobulins"/>
    <property type="match status" value="3"/>
</dbReference>
<dbReference type="InterPro" id="IPR017853">
    <property type="entry name" value="GH"/>
</dbReference>
<dbReference type="EC" id="3.2.1.25" evidence="6"/>
<dbReference type="Gene3D" id="3.20.20.80">
    <property type="entry name" value="Glycosidases"/>
    <property type="match status" value="1"/>
</dbReference>
<dbReference type="InterPro" id="IPR050887">
    <property type="entry name" value="Beta-mannosidase_GH2"/>
</dbReference>
<dbReference type="Pfam" id="PF22666">
    <property type="entry name" value="Glyco_hydro_2_N2"/>
    <property type="match status" value="1"/>
</dbReference>
<dbReference type="UniPathway" id="UPA00280"/>
<dbReference type="InterPro" id="IPR054593">
    <property type="entry name" value="Beta-mannosidase-like_N2"/>
</dbReference>
<evidence type="ECO:0000313" key="18">
    <source>
        <dbReference type="Proteomes" id="UP000230002"/>
    </source>
</evidence>
<evidence type="ECO:0000256" key="1">
    <source>
        <dbReference type="ARBA" id="ARBA00000829"/>
    </source>
</evidence>
<dbReference type="InterPro" id="IPR041625">
    <property type="entry name" value="Beta-mannosidase_Ig"/>
</dbReference>
<keyword evidence="8" id="KW-0964">Secreted</keyword>
<dbReference type="InterPro" id="IPR041447">
    <property type="entry name" value="Mannosidase_ig"/>
</dbReference>
<comment type="subcellular location">
    <subcellularLocation>
        <location evidence="2">Secreted</location>
    </subcellularLocation>
</comment>
<evidence type="ECO:0000259" key="16">
    <source>
        <dbReference type="Pfam" id="PF22666"/>
    </source>
</evidence>
<dbReference type="SUPFAM" id="SSF51445">
    <property type="entry name" value="(Trans)glycosidases"/>
    <property type="match status" value="1"/>
</dbReference>
<protein>
    <recommendedName>
        <fullName evidence="7">Beta-mannosidase A</fullName>
        <ecNumber evidence="6">3.2.1.25</ecNumber>
    </recommendedName>
    <alternativeName>
        <fullName evidence="13">Mannanase A</fullName>
    </alternativeName>
</protein>
<dbReference type="GO" id="GO:0006516">
    <property type="term" value="P:glycoprotein catabolic process"/>
    <property type="evidence" value="ECO:0007669"/>
    <property type="project" value="TreeGrafter"/>
</dbReference>
<dbReference type="SUPFAM" id="SSF49303">
    <property type="entry name" value="beta-Galactosidase/glucuronidase domain"/>
    <property type="match status" value="1"/>
</dbReference>
<comment type="similarity">
    <text evidence="4">Belongs to the glycosyl hydrolase 2 family. Beta-mannosidase A subfamily.</text>
</comment>
<dbReference type="OrthoDB" id="2866996at2759"/>
<dbReference type="PANTHER" id="PTHR43730">
    <property type="entry name" value="BETA-MANNOSIDASE"/>
    <property type="match status" value="1"/>
</dbReference>
<keyword evidence="10" id="KW-0378">Hydrolase</keyword>
<dbReference type="AlphaFoldDB" id="A0A2G8SBR4"/>
<dbReference type="GO" id="GO:0004567">
    <property type="term" value="F:beta-mannosidase activity"/>
    <property type="evidence" value="ECO:0007669"/>
    <property type="project" value="UniProtKB-EC"/>
</dbReference>
<keyword evidence="12" id="KW-0326">Glycosidase</keyword>
<comment type="caution">
    <text evidence="17">The sequence shown here is derived from an EMBL/GenBank/DDBJ whole genome shotgun (WGS) entry which is preliminary data.</text>
</comment>
<dbReference type="InterPro" id="IPR036156">
    <property type="entry name" value="Beta-gal/glucu_dom_sf"/>
</dbReference>
<comment type="subunit">
    <text evidence="5">Homodimer.</text>
</comment>
<dbReference type="Pfam" id="PF17753">
    <property type="entry name" value="Ig_mannosidase"/>
    <property type="match status" value="1"/>
</dbReference>
<evidence type="ECO:0000259" key="15">
    <source>
        <dbReference type="Pfam" id="PF17786"/>
    </source>
</evidence>
<comment type="pathway">
    <text evidence="3">Glycan metabolism; N-glycan degradation.</text>
</comment>
<evidence type="ECO:0000256" key="6">
    <source>
        <dbReference type="ARBA" id="ARBA00012754"/>
    </source>
</evidence>
<evidence type="ECO:0000256" key="8">
    <source>
        <dbReference type="ARBA" id="ARBA00022525"/>
    </source>
</evidence>
<feature type="domain" description="Beta-mannosidase Ig-fold" evidence="14">
    <location>
        <begin position="882"/>
        <end position="970"/>
    </location>
</feature>
<dbReference type="Gene3D" id="2.60.120.260">
    <property type="entry name" value="Galactose-binding domain-like"/>
    <property type="match status" value="1"/>
</dbReference>
<dbReference type="SUPFAM" id="SSF49785">
    <property type="entry name" value="Galactose-binding domain-like"/>
    <property type="match status" value="1"/>
</dbReference>
<dbReference type="InterPro" id="IPR013783">
    <property type="entry name" value="Ig-like_fold"/>
</dbReference>
<evidence type="ECO:0000256" key="12">
    <source>
        <dbReference type="ARBA" id="ARBA00023295"/>
    </source>
</evidence>
<dbReference type="STRING" id="1077348.A0A2G8SBR4"/>
<evidence type="ECO:0000256" key="11">
    <source>
        <dbReference type="ARBA" id="ARBA00023180"/>
    </source>
</evidence>
<keyword evidence="18" id="KW-1185">Reference proteome</keyword>
<dbReference type="Proteomes" id="UP000230002">
    <property type="component" value="Unassembled WGS sequence"/>
</dbReference>